<organism evidence="4 5">
    <name type="scientific">Hyphodiscus hymeniophilus</name>
    <dbReference type="NCBI Taxonomy" id="353542"/>
    <lineage>
        <taxon>Eukaryota</taxon>
        <taxon>Fungi</taxon>
        <taxon>Dikarya</taxon>
        <taxon>Ascomycota</taxon>
        <taxon>Pezizomycotina</taxon>
        <taxon>Leotiomycetes</taxon>
        <taxon>Helotiales</taxon>
        <taxon>Hyphodiscaceae</taxon>
        <taxon>Hyphodiscus</taxon>
    </lineage>
</organism>
<evidence type="ECO:0000256" key="1">
    <source>
        <dbReference type="ARBA" id="ARBA00006328"/>
    </source>
</evidence>
<dbReference type="InterPro" id="IPR008030">
    <property type="entry name" value="NmrA-like"/>
</dbReference>
<dbReference type="AlphaFoldDB" id="A0A9P7B148"/>
<dbReference type="PANTHER" id="PTHR42748:SF7">
    <property type="entry name" value="NMRA LIKE REDOX SENSOR 1-RELATED"/>
    <property type="match status" value="1"/>
</dbReference>
<dbReference type="SUPFAM" id="SSF51735">
    <property type="entry name" value="NAD(P)-binding Rossmann-fold domains"/>
    <property type="match status" value="1"/>
</dbReference>
<dbReference type="Proteomes" id="UP000785200">
    <property type="component" value="Unassembled WGS sequence"/>
</dbReference>
<dbReference type="GO" id="GO:0005634">
    <property type="term" value="C:nucleus"/>
    <property type="evidence" value="ECO:0007669"/>
    <property type="project" value="TreeGrafter"/>
</dbReference>
<dbReference type="Gene3D" id="3.40.50.720">
    <property type="entry name" value="NAD(P)-binding Rossmann-like Domain"/>
    <property type="match status" value="1"/>
</dbReference>
<comment type="similarity">
    <text evidence="1">Belongs to the NmrA-type oxidoreductase family.</text>
</comment>
<sequence>MPTILVTGATGHQGGALINALLSSPSASTLRIFALTRNSSSPASTSLASRNVTLVRGDTAVSSASIFAEVNKLTNGVPLDAVFLVTALTPQKPFGSKAPTEEEQALPFIDAAASAGVKHLVFTSVERGASADTDPTSVPHFASKFRIEQHLKRRCGETGGRMTWTILRPTFFMDMLTDDFTGRTFAALWGGLGRKPLQWIASSDIGVFAARAVLEPGKYGGKSIGMAGDELTLEEGRKVFREVFGREMNVGYAVTGKLVKTMVSDVGTMFEWLGKEGFKADVKWCNEQGAMTFKEWLLKESAFRDKK</sequence>
<dbReference type="PANTHER" id="PTHR42748">
    <property type="entry name" value="NITROGEN METABOLITE REPRESSION PROTEIN NMRA FAMILY MEMBER"/>
    <property type="match status" value="1"/>
</dbReference>
<feature type="domain" description="NmrA-like" evidence="3">
    <location>
        <begin position="3"/>
        <end position="290"/>
    </location>
</feature>
<keyword evidence="2" id="KW-0521">NADP</keyword>
<accession>A0A9P7B148</accession>
<reference evidence="4" key="1">
    <citation type="submission" date="2019-07" db="EMBL/GenBank/DDBJ databases">
        <title>Hyphodiscus hymeniophilus genome sequencing and assembly.</title>
        <authorList>
            <person name="Kramer G."/>
            <person name="Nodwell J."/>
        </authorList>
    </citation>
    <scope>NUCLEOTIDE SEQUENCE</scope>
    <source>
        <strain evidence="4">ATCC 34498</strain>
    </source>
</reference>
<dbReference type="EMBL" id="VNKQ01000002">
    <property type="protein sequence ID" value="KAG0652799.1"/>
    <property type="molecule type" value="Genomic_DNA"/>
</dbReference>
<evidence type="ECO:0000313" key="4">
    <source>
        <dbReference type="EMBL" id="KAG0652799.1"/>
    </source>
</evidence>
<dbReference type="Pfam" id="PF05368">
    <property type="entry name" value="NmrA"/>
    <property type="match status" value="1"/>
</dbReference>
<evidence type="ECO:0000259" key="3">
    <source>
        <dbReference type="Pfam" id="PF05368"/>
    </source>
</evidence>
<dbReference type="CDD" id="cd05251">
    <property type="entry name" value="NmrA_like_SDR_a"/>
    <property type="match status" value="1"/>
</dbReference>
<dbReference type="OrthoDB" id="9997102at2759"/>
<dbReference type="InterPro" id="IPR036291">
    <property type="entry name" value="NAD(P)-bd_dom_sf"/>
</dbReference>
<proteinExistence type="inferred from homology"/>
<evidence type="ECO:0000313" key="5">
    <source>
        <dbReference type="Proteomes" id="UP000785200"/>
    </source>
</evidence>
<comment type="caution">
    <text evidence="4">The sequence shown here is derived from an EMBL/GenBank/DDBJ whole genome shotgun (WGS) entry which is preliminary data.</text>
</comment>
<keyword evidence="5" id="KW-1185">Reference proteome</keyword>
<name>A0A9P7B148_9HELO</name>
<protein>
    <recommendedName>
        <fullName evidence="3">NmrA-like domain-containing protein</fullName>
    </recommendedName>
</protein>
<evidence type="ECO:0000256" key="2">
    <source>
        <dbReference type="ARBA" id="ARBA00022857"/>
    </source>
</evidence>
<gene>
    <name evidence="4" type="ORF">D0Z07_0587</name>
</gene>
<dbReference type="InterPro" id="IPR051164">
    <property type="entry name" value="NmrA-like_oxidored"/>
</dbReference>
<dbReference type="Gene3D" id="3.90.25.10">
    <property type="entry name" value="UDP-galactose 4-epimerase, domain 1"/>
    <property type="match status" value="1"/>
</dbReference>